<gene>
    <name evidence="1" type="ORF">BO80DRAFT_150282</name>
</gene>
<protein>
    <submittedName>
        <fullName evidence="1">Uncharacterized protein</fullName>
    </submittedName>
</protein>
<proteinExistence type="predicted"/>
<organism evidence="1 2">
    <name type="scientific">Aspergillus ibericus CBS 121593</name>
    <dbReference type="NCBI Taxonomy" id="1448316"/>
    <lineage>
        <taxon>Eukaryota</taxon>
        <taxon>Fungi</taxon>
        <taxon>Dikarya</taxon>
        <taxon>Ascomycota</taxon>
        <taxon>Pezizomycotina</taxon>
        <taxon>Eurotiomycetes</taxon>
        <taxon>Eurotiomycetidae</taxon>
        <taxon>Eurotiales</taxon>
        <taxon>Aspergillaceae</taxon>
        <taxon>Aspergillus</taxon>
        <taxon>Aspergillus subgen. Circumdati</taxon>
    </lineage>
</organism>
<name>A0A395GVB0_9EURO</name>
<reference evidence="1 2" key="1">
    <citation type="submission" date="2018-02" db="EMBL/GenBank/DDBJ databases">
        <title>The genomes of Aspergillus section Nigri reveals drivers in fungal speciation.</title>
        <authorList>
            <consortium name="DOE Joint Genome Institute"/>
            <person name="Vesth T.C."/>
            <person name="Nybo J."/>
            <person name="Theobald S."/>
            <person name="Brandl J."/>
            <person name="Frisvad J.C."/>
            <person name="Nielsen K.F."/>
            <person name="Lyhne E.K."/>
            <person name="Kogle M.E."/>
            <person name="Kuo A."/>
            <person name="Riley R."/>
            <person name="Clum A."/>
            <person name="Nolan M."/>
            <person name="Lipzen A."/>
            <person name="Salamov A."/>
            <person name="Henrissat B."/>
            <person name="Wiebenga A."/>
            <person name="De vries R.P."/>
            <person name="Grigoriev I.V."/>
            <person name="Mortensen U.H."/>
            <person name="Andersen M.R."/>
            <person name="Baker S.E."/>
        </authorList>
    </citation>
    <scope>NUCLEOTIDE SEQUENCE [LARGE SCALE GENOMIC DNA]</scope>
    <source>
        <strain evidence="1 2">CBS 121593</strain>
    </source>
</reference>
<sequence>MAGVERCGIQHPHIYLQPMGFRPCKTREATISTGNGRGGWTVSSSRMTSLPASLHELRRGQRYSGAVTWGCTGHRGEPGMEACFIPHPVPRPALEIEHVGGVPLHSRAVPDNLPSIVVRLSARGSIANQWAPFSRSGLMCTSALSREIGKCLFIQGPQKTPRHQGLSCQPKTKAVGTKHPCHQNFFLSHFRPNIGKKVKDPRNCVQEG</sequence>
<dbReference type="Proteomes" id="UP000249402">
    <property type="component" value="Unassembled WGS sequence"/>
</dbReference>
<dbReference type="VEuPathDB" id="FungiDB:BO80DRAFT_150282"/>
<dbReference type="AlphaFoldDB" id="A0A395GVB0"/>
<evidence type="ECO:0000313" key="1">
    <source>
        <dbReference type="EMBL" id="RAK98948.1"/>
    </source>
</evidence>
<dbReference type="GeneID" id="37218640"/>
<keyword evidence="2" id="KW-1185">Reference proteome</keyword>
<evidence type="ECO:0000313" key="2">
    <source>
        <dbReference type="Proteomes" id="UP000249402"/>
    </source>
</evidence>
<accession>A0A395GVB0</accession>
<dbReference type="RefSeq" id="XP_025573276.1">
    <property type="nucleotide sequence ID" value="XM_025713775.1"/>
</dbReference>
<dbReference type="EMBL" id="KZ824450">
    <property type="protein sequence ID" value="RAK98948.1"/>
    <property type="molecule type" value="Genomic_DNA"/>
</dbReference>